<feature type="domain" description="CUB" evidence="11">
    <location>
        <begin position="174"/>
        <end position="248"/>
    </location>
</feature>
<dbReference type="SMART" id="SM00235">
    <property type="entry name" value="ZnMc"/>
    <property type="match status" value="1"/>
</dbReference>
<evidence type="ECO:0000259" key="11">
    <source>
        <dbReference type="PROSITE" id="PS01180"/>
    </source>
</evidence>
<evidence type="ECO:0000256" key="10">
    <source>
        <dbReference type="RuleBase" id="RU361183"/>
    </source>
</evidence>
<protein>
    <recommendedName>
        <fullName evidence="10">Metalloendopeptidase</fullName>
        <ecNumber evidence="10">3.4.24.-</ecNumber>
    </recommendedName>
</protein>
<dbReference type="PANTHER" id="PTHR10127:SF898">
    <property type="entry name" value="ZINC METALLOPROTEINASE NAS-30"/>
    <property type="match status" value="1"/>
</dbReference>
<feature type="binding site" evidence="9">
    <location>
        <position position="38"/>
    </location>
    <ligand>
        <name>Zn(2+)</name>
        <dbReference type="ChEBI" id="CHEBI:29105"/>
        <note>catalytic</note>
    </ligand>
</feature>
<dbReference type="GO" id="GO:0006508">
    <property type="term" value="P:proteolysis"/>
    <property type="evidence" value="ECO:0007669"/>
    <property type="project" value="UniProtKB-KW"/>
</dbReference>
<feature type="binding site" evidence="9">
    <location>
        <position position="32"/>
    </location>
    <ligand>
        <name>Zn(2+)</name>
        <dbReference type="ChEBI" id="CHEBI:29105"/>
        <note>catalytic</note>
    </ligand>
</feature>
<dbReference type="SUPFAM" id="SSF49854">
    <property type="entry name" value="Spermadhesin, CUB domain"/>
    <property type="match status" value="1"/>
</dbReference>
<keyword evidence="5 9" id="KW-0862">Zinc</keyword>
<keyword evidence="7" id="KW-1015">Disulfide bond</keyword>
<evidence type="ECO:0000256" key="2">
    <source>
        <dbReference type="ARBA" id="ARBA00022670"/>
    </source>
</evidence>
<reference evidence="13" key="1">
    <citation type="submission" date="2012-04" db="EMBL/GenBank/DDBJ databases">
        <title>The Genome Sequence of Loa loa.</title>
        <authorList>
            <consortium name="The Broad Institute Genome Sequencing Platform"/>
            <consortium name="Broad Institute Genome Sequencing Center for Infectious Disease"/>
            <person name="Nutman T.B."/>
            <person name="Fink D.L."/>
            <person name="Russ C."/>
            <person name="Young S."/>
            <person name="Zeng Q."/>
            <person name="Gargeya S."/>
            <person name="Alvarado L."/>
            <person name="Berlin A."/>
            <person name="Chapman S.B."/>
            <person name="Chen Z."/>
            <person name="Freedman E."/>
            <person name="Gellesch M."/>
            <person name="Goldberg J."/>
            <person name="Griggs A."/>
            <person name="Gujja S."/>
            <person name="Heilman E.R."/>
            <person name="Heiman D."/>
            <person name="Howarth C."/>
            <person name="Mehta T."/>
            <person name="Neiman D."/>
            <person name="Pearson M."/>
            <person name="Roberts A."/>
            <person name="Saif S."/>
            <person name="Shea T."/>
            <person name="Shenoy N."/>
            <person name="Sisk P."/>
            <person name="Stolte C."/>
            <person name="Sykes S."/>
            <person name="White J."/>
            <person name="Yandava C."/>
            <person name="Haas B."/>
            <person name="Henn M.R."/>
            <person name="Nusbaum C."/>
            <person name="Birren B."/>
        </authorList>
    </citation>
    <scope>NUCLEOTIDE SEQUENCE [LARGE SCALE GENOMIC DNA]</scope>
</reference>
<evidence type="ECO:0000256" key="6">
    <source>
        <dbReference type="ARBA" id="ARBA00023049"/>
    </source>
</evidence>
<dbReference type="PROSITE" id="PS51864">
    <property type="entry name" value="ASTACIN"/>
    <property type="match status" value="1"/>
</dbReference>
<dbReference type="SUPFAM" id="SSF55486">
    <property type="entry name" value="Metalloproteases ('zincins'), catalytic domain"/>
    <property type="match status" value="1"/>
</dbReference>
<dbReference type="InterPro" id="IPR000859">
    <property type="entry name" value="CUB_dom"/>
</dbReference>
<organism evidence="13">
    <name type="scientific">Loa loa</name>
    <name type="common">Eye worm</name>
    <name type="synonym">Filaria loa</name>
    <dbReference type="NCBI Taxonomy" id="7209"/>
    <lineage>
        <taxon>Eukaryota</taxon>
        <taxon>Metazoa</taxon>
        <taxon>Ecdysozoa</taxon>
        <taxon>Nematoda</taxon>
        <taxon>Chromadorea</taxon>
        <taxon>Rhabditida</taxon>
        <taxon>Spirurina</taxon>
        <taxon>Spiruromorpha</taxon>
        <taxon>Filarioidea</taxon>
        <taxon>Onchocercidae</taxon>
        <taxon>Loa</taxon>
    </lineage>
</organism>
<sequence length="319" mass="35679">CYSSVGRIGGKQYTSIGYGCESGGIVAHELGHALGFWHEQSRPDRDIYININEDHIFPGTKGNFEKRSDIAIMDVPYDFGSVMHYGPQAFTNDYHYVTIETKDHRFQHTIGQRNDLSFIDIKEANRMYCGDKCKIKLNCLNGGYEDPRNCAICKCPGGSAGIRCESIPRSTMGCGGELIADDKWLTLKNNIVGNCFWRITAPQGKVHLEVLDATYICDSSCADNYLEIKHGIMLEQTGFRQCCNAVPDSTSNPLPKPPPAQWKGYGGITGLIGAENGIDNTWERVVLKELPRTLQTFGRPSKNLFSDISRILQMFFNQR</sequence>
<dbReference type="Pfam" id="PF01400">
    <property type="entry name" value="Astacin"/>
    <property type="match status" value="1"/>
</dbReference>
<dbReference type="KEGG" id="loa:LOAG_14547"/>
<gene>
    <name evidence="13" type="ORF">LOAG_14547</name>
</gene>
<evidence type="ECO:0000256" key="4">
    <source>
        <dbReference type="ARBA" id="ARBA00022801"/>
    </source>
</evidence>
<feature type="binding site" evidence="9">
    <location>
        <position position="28"/>
    </location>
    <ligand>
        <name>Zn(2+)</name>
        <dbReference type="ChEBI" id="CHEBI:29105"/>
        <note>catalytic</note>
    </ligand>
</feature>
<dbReference type="Gene3D" id="3.40.390.10">
    <property type="entry name" value="Collagenase (Catalytic Domain)"/>
    <property type="match status" value="1"/>
</dbReference>
<dbReference type="InterPro" id="IPR035914">
    <property type="entry name" value="Sperma_CUB_dom_sf"/>
</dbReference>
<dbReference type="InterPro" id="IPR001506">
    <property type="entry name" value="Peptidase_M12A"/>
</dbReference>
<comment type="caution">
    <text evidence="8">Lacks conserved residue(s) required for the propagation of feature annotation.</text>
</comment>
<keyword evidence="6 9" id="KW-0482">Metalloprotease</keyword>
<evidence type="ECO:0000259" key="12">
    <source>
        <dbReference type="PROSITE" id="PS51864"/>
    </source>
</evidence>
<dbReference type="AlphaFoldDB" id="A0A1S0THK6"/>
<comment type="cofactor">
    <cofactor evidence="9 10">
        <name>Zn(2+)</name>
        <dbReference type="ChEBI" id="CHEBI:29105"/>
    </cofactor>
    <text evidence="9 10">Binds 1 zinc ion per subunit.</text>
</comment>
<dbReference type="OrthoDB" id="291007at2759"/>
<feature type="non-terminal residue" evidence="13">
    <location>
        <position position="1"/>
    </location>
</feature>
<feature type="domain" description="Peptidase M12A" evidence="12">
    <location>
        <begin position="1"/>
        <end position="130"/>
    </location>
</feature>
<accession>A0A1S0THK6</accession>
<evidence type="ECO:0000256" key="7">
    <source>
        <dbReference type="ARBA" id="ARBA00023157"/>
    </source>
</evidence>
<dbReference type="GO" id="GO:0004222">
    <property type="term" value="F:metalloendopeptidase activity"/>
    <property type="evidence" value="ECO:0007669"/>
    <property type="project" value="UniProtKB-UniRule"/>
</dbReference>
<keyword evidence="2 9" id="KW-0645">Protease</keyword>
<dbReference type="EC" id="3.4.24.-" evidence="10"/>
<keyword evidence="1" id="KW-0245">EGF-like domain</keyword>
<dbReference type="PRINTS" id="PR00480">
    <property type="entry name" value="ASTACIN"/>
</dbReference>
<dbReference type="OMA" id="HYCNDIC"/>
<dbReference type="CDD" id="cd04280">
    <property type="entry name" value="ZnMc_astacin_like"/>
    <property type="match status" value="1"/>
</dbReference>
<proteinExistence type="predicted"/>
<dbReference type="EMBL" id="JH712811">
    <property type="protein sequence ID" value="EFO13979.1"/>
    <property type="molecule type" value="Genomic_DNA"/>
</dbReference>
<dbReference type="InterPro" id="IPR034035">
    <property type="entry name" value="Astacin-like_dom"/>
</dbReference>
<dbReference type="InParanoid" id="A0A1S0THK6"/>
<keyword evidence="4 9" id="KW-0378">Hydrolase</keyword>
<evidence type="ECO:0000256" key="9">
    <source>
        <dbReference type="PROSITE-ProRule" id="PRU01211"/>
    </source>
</evidence>
<evidence type="ECO:0000256" key="8">
    <source>
        <dbReference type="PROSITE-ProRule" id="PRU00059"/>
    </source>
</evidence>
<evidence type="ECO:0000256" key="5">
    <source>
        <dbReference type="ARBA" id="ARBA00022833"/>
    </source>
</evidence>
<dbReference type="InterPro" id="IPR006026">
    <property type="entry name" value="Peptidase_Metallo"/>
</dbReference>
<dbReference type="RefSeq" id="XP_003150090.1">
    <property type="nucleotide sequence ID" value="XM_003150042.1"/>
</dbReference>
<dbReference type="PANTHER" id="PTHR10127">
    <property type="entry name" value="DISCOIDIN, CUB, EGF, LAMININ , AND ZINC METALLOPROTEASE DOMAIN CONTAINING"/>
    <property type="match status" value="1"/>
</dbReference>
<feature type="active site" evidence="9">
    <location>
        <position position="29"/>
    </location>
</feature>
<dbReference type="GO" id="GO:0008270">
    <property type="term" value="F:zinc ion binding"/>
    <property type="evidence" value="ECO:0007669"/>
    <property type="project" value="UniProtKB-UniRule"/>
</dbReference>
<evidence type="ECO:0000256" key="1">
    <source>
        <dbReference type="ARBA" id="ARBA00022536"/>
    </source>
</evidence>
<dbReference type="PROSITE" id="PS01180">
    <property type="entry name" value="CUB"/>
    <property type="match status" value="1"/>
</dbReference>
<evidence type="ECO:0000313" key="13">
    <source>
        <dbReference type="EMBL" id="EFO13979.1"/>
    </source>
</evidence>
<name>A0A1S0THK6_LOALO</name>
<dbReference type="InterPro" id="IPR024079">
    <property type="entry name" value="MetalloPept_cat_dom_sf"/>
</dbReference>
<dbReference type="GeneID" id="9952027"/>
<keyword evidence="3 9" id="KW-0479">Metal-binding</keyword>
<dbReference type="CTD" id="9952027"/>
<evidence type="ECO:0000256" key="3">
    <source>
        <dbReference type="ARBA" id="ARBA00022723"/>
    </source>
</evidence>